<feature type="transmembrane region" description="Helical" evidence="7">
    <location>
        <begin position="27"/>
        <end position="48"/>
    </location>
</feature>
<accession>A0ABP8MB58</accession>
<comment type="subcellular location">
    <subcellularLocation>
        <location evidence="1">Cell membrane</location>
        <topology evidence="1">Multi-pass membrane protein</topology>
    </subcellularLocation>
</comment>
<comment type="caution">
    <text evidence="8">The sequence shown here is derived from an EMBL/GenBank/DDBJ whole genome shotgun (WGS) entry which is preliminary data.</text>
</comment>
<gene>
    <name evidence="8" type="ORF">GCM10023091_38930</name>
</gene>
<dbReference type="PANTHER" id="PTHR22926">
    <property type="entry name" value="PHOSPHO-N-ACETYLMURAMOYL-PENTAPEPTIDE-TRANSFERASE"/>
    <property type="match status" value="1"/>
</dbReference>
<dbReference type="CDD" id="cd06853">
    <property type="entry name" value="GT_WecA_like"/>
    <property type="match status" value="1"/>
</dbReference>
<feature type="transmembrane region" description="Helical" evidence="7">
    <location>
        <begin position="351"/>
        <end position="368"/>
    </location>
</feature>
<dbReference type="PROSITE" id="PS01348">
    <property type="entry name" value="MRAY_2"/>
    <property type="match status" value="1"/>
</dbReference>
<keyword evidence="9" id="KW-1185">Reference proteome</keyword>
<evidence type="ECO:0000256" key="6">
    <source>
        <dbReference type="ARBA" id="ARBA00023136"/>
    </source>
</evidence>
<feature type="transmembrane region" description="Helical" evidence="7">
    <location>
        <begin position="95"/>
        <end position="114"/>
    </location>
</feature>
<dbReference type="InterPro" id="IPR018480">
    <property type="entry name" value="PNAcMuramoyl-5peptid_Trfase_CS"/>
</dbReference>
<feature type="transmembrane region" description="Helical" evidence="7">
    <location>
        <begin position="184"/>
        <end position="201"/>
    </location>
</feature>
<proteinExistence type="predicted"/>
<dbReference type="Proteomes" id="UP001501508">
    <property type="component" value="Unassembled WGS sequence"/>
</dbReference>
<evidence type="ECO:0000256" key="3">
    <source>
        <dbReference type="ARBA" id="ARBA00022679"/>
    </source>
</evidence>
<feature type="transmembrane region" description="Helical" evidence="7">
    <location>
        <begin position="240"/>
        <end position="262"/>
    </location>
</feature>
<dbReference type="EMBL" id="BAABEY010000036">
    <property type="protein sequence ID" value="GAA4446195.1"/>
    <property type="molecule type" value="Genomic_DNA"/>
</dbReference>
<keyword evidence="3" id="KW-0808">Transferase</keyword>
<feature type="transmembrane region" description="Helical" evidence="7">
    <location>
        <begin position="317"/>
        <end position="339"/>
    </location>
</feature>
<dbReference type="Pfam" id="PF00953">
    <property type="entry name" value="Glycos_transf_4"/>
    <property type="match status" value="1"/>
</dbReference>
<feature type="transmembrane region" description="Helical" evidence="7">
    <location>
        <begin position="69"/>
        <end position="89"/>
    </location>
</feature>
<feature type="transmembrane region" description="Helical" evidence="7">
    <location>
        <begin position="150"/>
        <end position="172"/>
    </location>
</feature>
<evidence type="ECO:0000256" key="4">
    <source>
        <dbReference type="ARBA" id="ARBA00022692"/>
    </source>
</evidence>
<keyword evidence="5 7" id="KW-1133">Transmembrane helix</keyword>
<name>A0ABP8MB58_9BACT</name>
<reference evidence="9" key="1">
    <citation type="journal article" date="2019" name="Int. J. Syst. Evol. Microbiol.">
        <title>The Global Catalogue of Microorganisms (GCM) 10K type strain sequencing project: providing services to taxonomists for standard genome sequencing and annotation.</title>
        <authorList>
            <consortium name="The Broad Institute Genomics Platform"/>
            <consortium name="The Broad Institute Genome Sequencing Center for Infectious Disease"/>
            <person name="Wu L."/>
            <person name="Ma J."/>
        </authorList>
    </citation>
    <scope>NUCLEOTIDE SEQUENCE [LARGE SCALE GENOMIC DNA]</scope>
    <source>
        <strain evidence="9">JCM 31920</strain>
    </source>
</reference>
<evidence type="ECO:0000313" key="9">
    <source>
        <dbReference type="Proteomes" id="UP001501508"/>
    </source>
</evidence>
<feature type="transmembrane region" description="Helical" evidence="7">
    <location>
        <begin position="274"/>
        <end position="296"/>
    </location>
</feature>
<feature type="transmembrane region" description="Helical" evidence="7">
    <location>
        <begin position="207"/>
        <end position="228"/>
    </location>
</feature>
<keyword evidence="2" id="KW-1003">Cell membrane</keyword>
<evidence type="ECO:0000256" key="1">
    <source>
        <dbReference type="ARBA" id="ARBA00004651"/>
    </source>
</evidence>
<sequence length="388" mass="42655">MELGILSEAFSGGSVDFLLKHKVNQCILSFFIACFLSIVAIPVIINLSNLLNLNAKPGFRSSHENATPTLGGIAIYASTIIAFFLWPHADETNPANIVGLSIVGLTILFFLGLKDDILALDPTKKLVIQICASLTLVVLGNFKIEYLYGIFGWYFIPDFVSIPLTTFVFIALINAVNLIDGIDGLAGGIAFIAAIILGTWFMMGTHYVFACLAYSMSGALLGFLRFNFSKTSKIFMGDTGSLVVGFLLSMFSVEFLRINVAARHEPDAFSNAPIILLLILIVPIFDTLRVFIVRLAKGKSPFLADRNHMHHILLDNGLTHFQASFLLWMGTVVNVILFFIYHGDISNTTSILIYTGLFGFYMIAAYILKRRGLIVLSKKVPNTVRSSS</sequence>
<evidence type="ECO:0000313" key="8">
    <source>
        <dbReference type="EMBL" id="GAA4446195.1"/>
    </source>
</evidence>
<protein>
    <submittedName>
        <fullName evidence="8">MraY family glycosyltransferase</fullName>
    </submittedName>
</protein>
<dbReference type="InterPro" id="IPR000715">
    <property type="entry name" value="Glycosyl_transferase_4"/>
</dbReference>
<dbReference type="RefSeq" id="WP_345032297.1">
    <property type="nucleotide sequence ID" value="NZ_BAABEY010000036.1"/>
</dbReference>
<keyword evidence="6 7" id="KW-0472">Membrane</keyword>
<keyword evidence="4 7" id="KW-0812">Transmembrane</keyword>
<organism evidence="8 9">
    <name type="scientific">Ravibacter arvi</name>
    <dbReference type="NCBI Taxonomy" id="2051041"/>
    <lineage>
        <taxon>Bacteria</taxon>
        <taxon>Pseudomonadati</taxon>
        <taxon>Bacteroidota</taxon>
        <taxon>Cytophagia</taxon>
        <taxon>Cytophagales</taxon>
        <taxon>Spirosomataceae</taxon>
        <taxon>Ravibacter</taxon>
    </lineage>
</organism>
<evidence type="ECO:0000256" key="2">
    <source>
        <dbReference type="ARBA" id="ARBA00022475"/>
    </source>
</evidence>
<dbReference type="PANTHER" id="PTHR22926:SF3">
    <property type="entry name" value="UNDECAPRENYL-PHOSPHATE ALPHA-N-ACETYLGLUCOSAMINYL 1-PHOSPHATE TRANSFERASE"/>
    <property type="match status" value="1"/>
</dbReference>
<evidence type="ECO:0000256" key="5">
    <source>
        <dbReference type="ARBA" id="ARBA00022989"/>
    </source>
</evidence>
<evidence type="ECO:0000256" key="7">
    <source>
        <dbReference type="SAM" id="Phobius"/>
    </source>
</evidence>